<dbReference type="EMBL" id="PDCN02000012">
    <property type="protein sequence ID" value="PIB75097.1"/>
    <property type="molecule type" value="Genomic_DNA"/>
</dbReference>
<reference evidence="1 2" key="1">
    <citation type="journal article" date="2017" name="Infect. Genet. Evol.">
        <title>The new phylogeny of the genus Mycobacterium: The old and the news.</title>
        <authorList>
            <person name="Tortoli E."/>
            <person name="Fedrizzi T."/>
            <person name="Meehan C.J."/>
            <person name="Trovato A."/>
            <person name="Grottola A."/>
            <person name="Giacobazzi E."/>
            <person name="Serpini G.F."/>
            <person name="Tagliazucchi S."/>
            <person name="Fabio A."/>
            <person name="Bettua C."/>
            <person name="Bertorelli R."/>
            <person name="Frascaro F."/>
            <person name="De Sanctis V."/>
            <person name="Pecorari M."/>
            <person name="Jousson O."/>
            <person name="Segata N."/>
            <person name="Cirillo D.M."/>
        </authorList>
    </citation>
    <scope>NUCLEOTIDE SEQUENCE [LARGE SCALE GENOMIC DNA]</scope>
    <source>
        <strain evidence="1 2">CIP1034565</strain>
    </source>
</reference>
<dbReference type="Proteomes" id="UP000230551">
    <property type="component" value="Unassembled WGS sequence"/>
</dbReference>
<sequence length="299" mass="31246">MLVGDSQDTFDLAAGATDGQIGFRLEPYGVLLAIALEAVSMYPVSRSVAAAVLASADLADCAADLFQLPVDNGVAATSLLRALGGLGGCVASVAEAAGQAGAGAVGAVLSLVTSLPVLLANSVWGAFAEALNRYSKITMTLSSGAGVGAARPLASLSSCYCTEMGEFGNSSLGVEESENVFRLERTKDLGHWSVDSGQLLKADLRWLSVDGAEILDDRRTDNTHHCLVFLELITPDGEKLIDTEFPCGSVESEQRAWSTEQPGVFIARATAELSERDGDERRVLDRVVAETPIIVKPAA</sequence>
<proteinExistence type="predicted"/>
<dbReference type="AlphaFoldDB" id="A0A2G5PA12"/>
<name>A0A2G5PA12_9MYCO</name>
<evidence type="ECO:0000313" key="2">
    <source>
        <dbReference type="Proteomes" id="UP000230551"/>
    </source>
</evidence>
<accession>A0A2G5PA12</accession>
<gene>
    <name evidence="1" type="ORF">CQY22_010880</name>
</gene>
<keyword evidence="2" id="KW-1185">Reference proteome</keyword>
<protein>
    <submittedName>
        <fullName evidence="1">Uncharacterized protein</fullName>
    </submittedName>
</protein>
<comment type="caution">
    <text evidence="1">The sequence shown here is derived from an EMBL/GenBank/DDBJ whole genome shotgun (WGS) entry which is preliminary data.</text>
</comment>
<evidence type="ECO:0000313" key="1">
    <source>
        <dbReference type="EMBL" id="PIB75097.1"/>
    </source>
</evidence>
<organism evidence="1 2">
    <name type="scientific">Mycolicibacterium brumae</name>
    <dbReference type="NCBI Taxonomy" id="85968"/>
    <lineage>
        <taxon>Bacteria</taxon>
        <taxon>Bacillati</taxon>
        <taxon>Actinomycetota</taxon>
        <taxon>Actinomycetes</taxon>
        <taxon>Mycobacteriales</taxon>
        <taxon>Mycobacteriaceae</taxon>
        <taxon>Mycolicibacterium</taxon>
    </lineage>
</organism>
<dbReference type="RefSeq" id="WP_090585053.1">
    <property type="nucleotide sequence ID" value="NZ_CP104302.1"/>
</dbReference>
<dbReference type="STRING" id="85968.GCA_900073015_00235"/>